<evidence type="ECO:0000313" key="3">
    <source>
        <dbReference type="EMBL" id="OUS47055.1"/>
    </source>
</evidence>
<dbReference type="GeneID" id="9831453"/>
<dbReference type="RefSeq" id="XP_003080874.1">
    <property type="nucleotide sequence ID" value="XM_003080826.1"/>
</dbReference>
<dbReference type="AlphaFoldDB" id="Q012Y8"/>
<feature type="compositionally biased region" description="Basic and acidic residues" evidence="1">
    <location>
        <begin position="208"/>
        <end position="220"/>
    </location>
</feature>
<proteinExistence type="predicted"/>
<evidence type="ECO:0000256" key="1">
    <source>
        <dbReference type="SAM" id="MobiDB-lite"/>
    </source>
</evidence>
<dbReference type="STRING" id="70448.Q012Y8"/>
<dbReference type="InterPro" id="IPR005024">
    <property type="entry name" value="Snf7_fam"/>
</dbReference>
<reference evidence="2" key="2">
    <citation type="journal article" date="2014" name="BMC Genomics">
        <title>An improved genome of the model marine alga Ostreococcus tauri unfolds by assessing Illumina de novo assemblies.</title>
        <authorList>
            <person name="Blanc-Mathieu R."/>
            <person name="Verhelst B."/>
            <person name="Derelle E."/>
            <person name="Rombauts S."/>
            <person name="Bouget F.Y."/>
            <person name="Carre I."/>
            <person name="Chateau A."/>
            <person name="Eyre-Walker A."/>
            <person name="Grimsley N."/>
            <person name="Moreau H."/>
            <person name="Piegu B."/>
            <person name="Rivals E."/>
            <person name="Schackwitz W."/>
            <person name="Van de Peer Y."/>
            <person name="Piganeau G."/>
        </authorList>
    </citation>
    <scope>NUCLEOTIDE SEQUENCE</scope>
    <source>
        <strain evidence="2">RCC4221</strain>
    </source>
</reference>
<accession>Q012Y8</accession>
<dbReference type="EMBL" id="KZ155780">
    <property type="protein sequence ID" value="OUS47055.1"/>
    <property type="molecule type" value="Genomic_DNA"/>
</dbReference>
<reference evidence="2 4" key="1">
    <citation type="journal article" date="2006" name="Proc. Natl. Acad. Sci. U.S.A.">
        <title>Genome analysis of the smallest free-living eukaryote Ostreococcus tauri unveils many unique features.</title>
        <authorList>
            <person name="Derelle E."/>
            <person name="Ferraz C."/>
            <person name="Rombauts S."/>
            <person name="Rouze P."/>
            <person name="Worden A.Z."/>
            <person name="Robbens S."/>
            <person name="Partensky F."/>
            <person name="Degroeve S."/>
            <person name="Echeynie S."/>
            <person name="Cooke R."/>
            <person name="Saeys Y."/>
            <person name="Wuyts J."/>
            <person name="Jabbari K."/>
            <person name="Bowler C."/>
            <person name="Panaud O."/>
            <person name="Piegu B."/>
            <person name="Ball S.G."/>
            <person name="Ral J.-P."/>
            <person name="Bouget F.-Y."/>
            <person name="Piganeau G."/>
            <person name="De Baets B."/>
            <person name="Picard A."/>
            <person name="Delseny M."/>
            <person name="Demaille J."/>
            <person name="Van de Peer Y."/>
            <person name="Moreau H."/>
        </authorList>
    </citation>
    <scope>NUCLEOTIDE SEQUENCE [LARGE SCALE GENOMIC DNA]</scope>
    <source>
        <strain evidence="2 4">OTTH0595</strain>
    </source>
</reference>
<dbReference type="GO" id="GO:0007034">
    <property type="term" value="P:vacuolar transport"/>
    <property type="evidence" value="ECO:0007669"/>
    <property type="project" value="InterPro"/>
</dbReference>
<gene>
    <name evidence="3" type="ORF">BE221DRAFT_191594</name>
    <name evidence="2" type="ORF">OT_ostta08g03110</name>
</gene>
<evidence type="ECO:0000313" key="2">
    <source>
        <dbReference type="EMBL" id="CAL55042.1"/>
    </source>
</evidence>
<feature type="region of interest" description="Disordered" evidence="1">
    <location>
        <begin position="180"/>
        <end position="220"/>
    </location>
</feature>
<name>Q012Y8_OSTTA</name>
<reference evidence="3" key="3">
    <citation type="submission" date="2017-04" db="EMBL/GenBank/DDBJ databases">
        <title>Population genomics of picophytoplankton unveils novel chromosome hypervariability.</title>
        <authorList>
            <consortium name="DOE Joint Genome Institute"/>
            <person name="Blanc-Mathieu R."/>
            <person name="Krasovec M."/>
            <person name="Hebrard M."/>
            <person name="Yau S."/>
            <person name="Desgranges E."/>
            <person name="Martin J."/>
            <person name="Schackwitz W."/>
            <person name="Kuo A."/>
            <person name="Salin G."/>
            <person name="Donnadieu C."/>
            <person name="Desdevises Y."/>
            <person name="Sanchez-Ferandin S."/>
            <person name="Moreau H."/>
            <person name="Rivals E."/>
            <person name="Grigoriev I.V."/>
            <person name="Grimsley N."/>
            <person name="Eyre-Walker A."/>
            <person name="Piganeau G."/>
        </authorList>
    </citation>
    <scope>NUCLEOTIDE SEQUENCE [LARGE SCALE GENOMIC DNA]</scope>
    <source>
        <strain evidence="3">RCC 1115</strain>
    </source>
</reference>
<accession>A0A454XMR8</accession>
<evidence type="ECO:0000313" key="4">
    <source>
        <dbReference type="Proteomes" id="UP000009170"/>
    </source>
</evidence>
<dbReference type="InParanoid" id="Q012Y8"/>
<dbReference type="Proteomes" id="UP000009170">
    <property type="component" value="Unassembled WGS sequence"/>
</dbReference>
<sequence>MGASLACTSTSDAHPVEITSIDLAVLKIKKSIQRLEGSIDLLERDIHADGVEALRKRAQKVLAMNILRRRRARCALRERLSAHVLRLHEALVRFDSARADAETLEAMRLGNDAVERIVRETTDVESVMRDVERLRHWFEAANEGAILSDADVEEDFAELVRSEATARVAAGEVRDGKAMDTAESVLASMPSAPSEIHPTSGASVPSGEPRRRVAVAEDAG</sequence>
<dbReference type="Pfam" id="PF03357">
    <property type="entry name" value="Snf7"/>
    <property type="match status" value="1"/>
</dbReference>
<keyword evidence="4" id="KW-1185">Reference proteome</keyword>
<organism evidence="2 4">
    <name type="scientific">Ostreococcus tauri</name>
    <name type="common">Marine green alga</name>
    <dbReference type="NCBI Taxonomy" id="70448"/>
    <lineage>
        <taxon>Eukaryota</taxon>
        <taxon>Viridiplantae</taxon>
        <taxon>Chlorophyta</taxon>
        <taxon>Mamiellophyceae</taxon>
        <taxon>Mamiellales</taxon>
        <taxon>Bathycoccaceae</taxon>
        <taxon>Ostreococcus</taxon>
    </lineage>
</organism>
<dbReference type="KEGG" id="ota:OT_ostta08g03110"/>
<accession>A0A1Y5IJB5</accession>
<dbReference type="EMBL" id="CAID01000008">
    <property type="protein sequence ID" value="CAL55042.1"/>
    <property type="molecule type" value="Genomic_DNA"/>
</dbReference>
<dbReference type="Proteomes" id="UP000195557">
    <property type="component" value="Unassembled WGS sequence"/>
</dbReference>
<protein>
    <submittedName>
        <fullName evidence="2">Snf7</fullName>
    </submittedName>
</protein>